<dbReference type="PANTHER" id="PTHR30055">
    <property type="entry name" value="HTH-TYPE TRANSCRIPTIONAL REGULATOR RUTR"/>
    <property type="match status" value="1"/>
</dbReference>
<reference evidence="7 8" key="1">
    <citation type="submission" date="2019-03" db="EMBL/GenBank/DDBJ databases">
        <title>Genome Sequencing and Assembly of Various Microbes Isolated from Partially Reclaimed Soil and Acid Mine Drainage (AMD) Site.</title>
        <authorList>
            <person name="Steinbock B."/>
            <person name="Bechtold R."/>
            <person name="Sevigny J.L."/>
            <person name="Thomas D."/>
            <person name="Cuthill L.R."/>
            <person name="Aveiro Johannsen E.J."/>
            <person name="Thomas K."/>
            <person name="Ghosh A."/>
        </authorList>
    </citation>
    <scope>NUCLEOTIDE SEQUENCE [LARGE SCALE GENOMIC DNA]</scope>
    <source>
        <strain evidence="7 8">S-A1</strain>
    </source>
</reference>
<evidence type="ECO:0000256" key="4">
    <source>
        <dbReference type="SAM" id="MobiDB-lite"/>
    </source>
</evidence>
<accession>A0A4R5Y4Z9</accession>
<dbReference type="SUPFAM" id="SSF46689">
    <property type="entry name" value="Homeodomain-like"/>
    <property type="match status" value="1"/>
</dbReference>
<feature type="domain" description="HTH tetR-type" evidence="5">
    <location>
        <begin position="43"/>
        <end position="74"/>
    </location>
</feature>
<keyword evidence="3" id="KW-0804">Transcription</keyword>
<dbReference type="InterPro" id="IPR011075">
    <property type="entry name" value="TetR_C"/>
</dbReference>
<sequence length="211" mass="23362">MTTLVPDTAAPARTPRRGPGRPRNEDIDAQVLAAVLELIDEKEEVTAARIVSRSGVSRAALYRRWPSLTTLVAAALDVGRYVPPPIPTDGNLRDAIMDAILGTPLEGDNAGYPEERLRQRIRLAMADRTLQKAYWASHVSRRRAPLVDALRTGIERGDLRAGLDPEACFDLIAGVFYYQLVVRGERMDEPQTMERCRAAVDVAWRGMAAEQ</sequence>
<dbReference type="GO" id="GO:0000976">
    <property type="term" value="F:transcription cis-regulatory region binding"/>
    <property type="evidence" value="ECO:0007669"/>
    <property type="project" value="TreeGrafter"/>
</dbReference>
<dbReference type="GO" id="GO:0003700">
    <property type="term" value="F:DNA-binding transcription factor activity"/>
    <property type="evidence" value="ECO:0007669"/>
    <property type="project" value="TreeGrafter"/>
</dbReference>
<evidence type="ECO:0000313" key="8">
    <source>
        <dbReference type="Proteomes" id="UP000294621"/>
    </source>
</evidence>
<dbReference type="Proteomes" id="UP000294621">
    <property type="component" value="Unassembled WGS sequence"/>
</dbReference>
<dbReference type="Gene3D" id="1.10.10.60">
    <property type="entry name" value="Homeodomain-like"/>
    <property type="match status" value="1"/>
</dbReference>
<keyword evidence="1" id="KW-0805">Transcription regulation</keyword>
<dbReference type="RefSeq" id="WP_133347775.1">
    <property type="nucleotide sequence ID" value="NZ_SMZQ01000003.1"/>
</dbReference>
<feature type="region of interest" description="Disordered" evidence="4">
    <location>
        <begin position="1"/>
        <end position="26"/>
    </location>
</feature>
<dbReference type="OrthoDB" id="9796019at2"/>
<dbReference type="Gene3D" id="1.10.357.10">
    <property type="entry name" value="Tetracycline Repressor, domain 2"/>
    <property type="match status" value="1"/>
</dbReference>
<evidence type="ECO:0000259" key="5">
    <source>
        <dbReference type="Pfam" id="PF00440"/>
    </source>
</evidence>
<evidence type="ECO:0000313" key="7">
    <source>
        <dbReference type="EMBL" id="TDL38756.1"/>
    </source>
</evidence>
<dbReference type="InterPro" id="IPR036271">
    <property type="entry name" value="Tet_transcr_reg_TetR-rel_C_sf"/>
</dbReference>
<name>A0A4R5Y4Z9_9MICC</name>
<protein>
    <submittedName>
        <fullName evidence="7">TetR/AcrR family transcriptional regulator</fullName>
    </submittedName>
</protein>
<comment type="caution">
    <text evidence="7">The sequence shown here is derived from an EMBL/GenBank/DDBJ whole genome shotgun (WGS) entry which is preliminary data.</text>
</comment>
<evidence type="ECO:0000256" key="3">
    <source>
        <dbReference type="ARBA" id="ARBA00023163"/>
    </source>
</evidence>
<dbReference type="AlphaFoldDB" id="A0A4R5Y4Z9"/>
<dbReference type="SUPFAM" id="SSF48498">
    <property type="entry name" value="Tetracyclin repressor-like, C-terminal domain"/>
    <property type="match status" value="1"/>
</dbReference>
<dbReference type="InterPro" id="IPR001647">
    <property type="entry name" value="HTH_TetR"/>
</dbReference>
<keyword evidence="2" id="KW-0238">DNA-binding</keyword>
<dbReference type="STRING" id="683150.G205_15495"/>
<dbReference type="PANTHER" id="PTHR30055:SF148">
    <property type="entry name" value="TETR-FAMILY TRANSCRIPTIONAL REGULATOR"/>
    <property type="match status" value="1"/>
</dbReference>
<dbReference type="InterPro" id="IPR050109">
    <property type="entry name" value="HTH-type_TetR-like_transc_reg"/>
</dbReference>
<dbReference type="EMBL" id="SMZQ01000003">
    <property type="protein sequence ID" value="TDL38756.1"/>
    <property type="molecule type" value="Genomic_DNA"/>
</dbReference>
<dbReference type="InterPro" id="IPR009057">
    <property type="entry name" value="Homeodomain-like_sf"/>
</dbReference>
<organism evidence="7 8">
    <name type="scientific">Arthrobacter nitrophenolicus</name>
    <dbReference type="NCBI Taxonomy" id="683150"/>
    <lineage>
        <taxon>Bacteria</taxon>
        <taxon>Bacillati</taxon>
        <taxon>Actinomycetota</taxon>
        <taxon>Actinomycetes</taxon>
        <taxon>Micrococcales</taxon>
        <taxon>Micrococcaceae</taxon>
        <taxon>Arthrobacter</taxon>
    </lineage>
</organism>
<evidence type="ECO:0000256" key="1">
    <source>
        <dbReference type="ARBA" id="ARBA00023015"/>
    </source>
</evidence>
<evidence type="ECO:0000259" key="6">
    <source>
        <dbReference type="Pfam" id="PF16859"/>
    </source>
</evidence>
<gene>
    <name evidence="7" type="ORF">E2R57_07385</name>
</gene>
<dbReference type="Pfam" id="PF16859">
    <property type="entry name" value="TetR_C_11"/>
    <property type="match status" value="1"/>
</dbReference>
<proteinExistence type="predicted"/>
<evidence type="ECO:0000256" key="2">
    <source>
        <dbReference type="ARBA" id="ARBA00023125"/>
    </source>
</evidence>
<feature type="domain" description="Tetracyclin repressor-like C-terminal" evidence="6">
    <location>
        <begin position="117"/>
        <end position="190"/>
    </location>
</feature>
<dbReference type="Pfam" id="PF00440">
    <property type="entry name" value="TetR_N"/>
    <property type="match status" value="1"/>
</dbReference>